<proteinExistence type="predicted"/>
<keyword evidence="1" id="KW-0175">Coiled coil</keyword>
<feature type="compositionally biased region" description="Basic and acidic residues" evidence="2">
    <location>
        <begin position="778"/>
        <end position="792"/>
    </location>
</feature>
<dbReference type="InterPro" id="IPR002035">
    <property type="entry name" value="VWF_A"/>
</dbReference>
<dbReference type="PANTHER" id="PTHR14343:SF5">
    <property type="entry name" value="DUF4537 DOMAIN-CONTAINING PROTEIN"/>
    <property type="match status" value="1"/>
</dbReference>
<dbReference type="KEGG" id="lak:106156466"/>
<feature type="coiled-coil region" evidence="1">
    <location>
        <begin position="892"/>
        <end position="919"/>
    </location>
</feature>
<dbReference type="SUPFAM" id="SSF53300">
    <property type="entry name" value="vWA-like"/>
    <property type="match status" value="1"/>
</dbReference>
<dbReference type="InterPro" id="IPR032770">
    <property type="entry name" value="DUF4537"/>
</dbReference>
<gene>
    <name evidence="5" type="primary">LOC106156466</name>
</gene>
<reference evidence="5" key="1">
    <citation type="submission" date="2025-08" db="UniProtKB">
        <authorList>
            <consortium name="RefSeq"/>
        </authorList>
    </citation>
    <scope>IDENTIFICATION</scope>
    <source>
        <tissue evidence="5">Gonads</tissue>
    </source>
</reference>
<evidence type="ECO:0000313" key="5">
    <source>
        <dbReference type="RefSeq" id="XP_013387177.1"/>
    </source>
</evidence>
<dbReference type="InParanoid" id="A0A1S3HMD5"/>
<evidence type="ECO:0000313" key="4">
    <source>
        <dbReference type="Proteomes" id="UP000085678"/>
    </source>
</evidence>
<dbReference type="SMART" id="SM00327">
    <property type="entry name" value="VWA"/>
    <property type="match status" value="1"/>
</dbReference>
<dbReference type="Pfam" id="PF15057">
    <property type="entry name" value="DUF4537"/>
    <property type="match status" value="1"/>
</dbReference>
<dbReference type="PANTHER" id="PTHR14343">
    <property type="entry name" value="VWFA DOMAIN-CONTAINING PROTEIN"/>
    <property type="match status" value="1"/>
</dbReference>
<protein>
    <submittedName>
        <fullName evidence="5">Uncharacterized protein LOC106156466 isoform X1</fullName>
    </submittedName>
</protein>
<dbReference type="Gene3D" id="3.40.50.410">
    <property type="entry name" value="von Willebrand factor, type A domain"/>
    <property type="match status" value="1"/>
</dbReference>
<feature type="domain" description="VWFA" evidence="3">
    <location>
        <begin position="26"/>
        <end position="215"/>
    </location>
</feature>
<dbReference type="Proteomes" id="UP000085678">
    <property type="component" value="Unplaced"/>
</dbReference>
<feature type="coiled-coil region" evidence="1">
    <location>
        <begin position="576"/>
        <end position="603"/>
    </location>
</feature>
<keyword evidence="4" id="KW-1185">Reference proteome</keyword>
<sequence length="981" mass="112843">MTAYPIVGEVAALEPPTMFRDVPEKNVTFLIDTSGSMYMSLEVVKDQLIEKLVKRAHEREDTMFNIIEFNSEVTQWADKMVKCSPQTVKFAAAWIKKLSAKTGTNTQDALLTAFSDQGCEAVYLVTDGLPDQHPSDILDHVSYASQSRPVHCIYLMYGNEADSAATEFLKDLSRETYGSFDIVTITQHGCVEKVTHIFESERAAARIIKSTEGVLYPNEKFCSLTTTLAAPPSSTVYLSPGLQPSVVVAGDTAIVDPIPAPRVVVTKDAVYHIPRPRYQMWSCYRPAHSWLKEQKQLQELDPSNPVALSPAAGALLIGNRVLARRTEDGLYYMGTVKSQVMADKFLVEFGPCKRGKFKDTVYQETHIYDIISYADALRHSIVTEDHVLAPWQHEGEKFGPGIVIDGCEKRFAEGTAKDELITVNFFNGRTEQVHPGVAVWIPDGLYERIKFELQMPPKARKTLEAQDRYPLDNLPGYPTSGPDADPEEYELPAPVYVDRVHTPVMIDRGLYHHPSYVPIYPVHHKHMEKPPSAVKSEEMSKLIPGTGLTKEQLNQKVMSQIMEHKMDDEDERQMNRERRNRQAVKIRQERERLLRRKQMQKEASLRRRSVSFEDMDDVPMDTFHRRRSVTFEDESDWEEEIDLDSGVGTWTGSDPGGYTRRRRRYSFGSDEALSDTEDKATQTRRSKSPNFGTRKTIPVESRPPWKYWNNEPSPALIGPPTPGPYNESATPLPLECREPTIGPNGYVEWSDTMYKPVNHSVKYDRDLFQESTKQPHPPSKEKTPHKDHQGRDFRAKRIMDKNHSWEKTAPHRSGMHPPSHDSYRQNLKAHMENERHRQRQAQMQVERTRDAKKQIGDEIRRKMDACAMRESEVEQRRIEAMRQRQMQREAVMQDRERAMQQTLERRQELKNQRAQARWNETQRRLQYEEYADAVALQRKQAQDAARRQRAARQEELGQKMRDLKAGITEQNLAHMRSLVIT</sequence>
<dbReference type="RefSeq" id="XP_013387177.1">
    <property type="nucleotide sequence ID" value="XM_013531723.1"/>
</dbReference>
<dbReference type="GeneID" id="106156466"/>
<feature type="region of interest" description="Disordered" evidence="2">
    <location>
        <begin position="769"/>
        <end position="792"/>
    </location>
</feature>
<evidence type="ECO:0000256" key="1">
    <source>
        <dbReference type="SAM" id="Coils"/>
    </source>
</evidence>
<feature type="region of interest" description="Disordered" evidence="2">
    <location>
        <begin position="670"/>
        <end position="737"/>
    </location>
</feature>
<dbReference type="PROSITE" id="PS50234">
    <property type="entry name" value="VWFA"/>
    <property type="match status" value="1"/>
</dbReference>
<dbReference type="Pfam" id="PF13768">
    <property type="entry name" value="VWA_3"/>
    <property type="match status" value="1"/>
</dbReference>
<dbReference type="InterPro" id="IPR036465">
    <property type="entry name" value="vWFA_dom_sf"/>
</dbReference>
<evidence type="ECO:0000256" key="2">
    <source>
        <dbReference type="SAM" id="MobiDB-lite"/>
    </source>
</evidence>
<accession>A0A1S3HMD5</accession>
<dbReference type="OrthoDB" id="6241467at2759"/>
<dbReference type="AlphaFoldDB" id="A0A1S3HMD5"/>
<organism evidence="4 5">
    <name type="scientific">Lingula anatina</name>
    <name type="common">Brachiopod</name>
    <name type="synonym">Lingula unguis</name>
    <dbReference type="NCBI Taxonomy" id="7574"/>
    <lineage>
        <taxon>Eukaryota</taxon>
        <taxon>Metazoa</taxon>
        <taxon>Spiralia</taxon>
        <taxon>Lophotrochozoa</taxon>
        <taxon>Brachiopoda</taxon>
        <taxon>Linguliformea</taxon>
        <taxon>Lingulata</taxon>
        <taxon>Lingulida</taxon>
        <taxon>Linguloidea</taxon>
        <taxon>Lingulidae</taxon>
        <taxon>Lingula</taxon>
    </lineage>
</organism>
<name>A0A1S3HMD5_LINAN</name>
<evidence type="ECO:0000259" key="3">
    <source>
        <dbReference type="PROSITE" id="PS50234"/>
    </source>
</evidence>